<protein>
    <recommendedName>
        <fullName evidence="2">Pleckstrin homology domain-containing protein</fullName>
    </recommendedName>
</protein>
<evidence type="ECO:0000313" key="3">
    <source>
        <dbReference type="EMBL" id="KAB0373117.1"/>
    </source>
</evidence>
<feature type="compositionally biased region" description="Low complexity" evidence="1">
    <location>
        <begin position="274"/>
        <end position="286"/>
    </location>
</feature>
<dbReference type="Proteomes" id="UP000326062">
    <property type="component" value="Chromosome 11"/>
</dbReference>
<dbReference type="PANTHER" id="PTHR10663:SF337">
    <property type="entry name" value="PH AND SEC7 DOMAIN-CONTAINING PROTEIN 3"/>
    <property type="match status" value="1"/>
</dbReference>
<comment type="caution">
    <text evidence="3">The sequence shown here is derived from an EMBL/GenBank/DDBJ whole genome shotgun (WGS) entry which is preliminary data.</text>
</comment>
<feature type="region of interest" description="Disordered" evidence="1">
    <location>
        <begin position="274"/>
        <end position="325"/>
    </location>
</feature>
<organism evidence="3 4">
    <name type="scientific">Muntiacus reevesi</name>
    <name type="common">Reeves' muntjac</name>
    <name type="synonym">Cervus reevesi</name>
    <dbReference type="NCBI Taxonomy" id="9886"/>
    <lineage>
        <taxon>Eukaryota</taxon>
        <taxon>Metazoa</taxon>
        <taxon>Chordata</taxon>
        <taxon>Craniata</taxon>
        <taxon>Vertebrata</taxon>
        <taxon>Euteleostomi</taxon>
        <taxon>Mammalia</taxon>
        <taxon>Eutheria</taxon>
        <taxon>Laurasiatheria</taxon>
        <taxon>Artiodactyla</taxon>
        <taxon>Ruminantia</taxon>
        <taxon>Pecora</taxon>
        <taxon>Cervidae</taxon>
        <taxon>Muntiacinae</taxon>
        <taxon>Muntiacus</taxon>
    </lineage>
</organism>
<dbReference type="Gene3D" id="2.30.29.30">
    <property type="entry name" value="Pleckstrin-homology domain (PH domain)/Phosphotyrosine-binding domain (PTB)"/>
    <property type="match status" value="1"/>
</dbReference>
<sequence>SLVLSLKNEHYLLCDSRETEFANMEPWTQRGGRWEGTASTGGRSCVDFQLHLPHDVLGSSADVVIPGGASGTRRNKGQRQSGRLSRQWPSFHRQFTSDGCPFDEYKPEKALSEEDLKNAVSVHHALASQATDYEKKPNVLKLKTADWRVLLFQAQSPEEMQGWINKINCVAAVFSAPPFPAAIGSQKKFSRPLLPATTTKLSQEEQLKSHETKLRQITTELAEHRSYPPDKKVKAKEVDEYKLKDHYLEFEVKSTAEERSCGVPCASPARALAARQRRQLSSAAPALHPEAGKPSPGTSSTLARVATKRNGEDPYNLERENLKAS</sequence>
<name>A0A5N3XJ61_MUNRE</name>
<evidence type="ECO:0000259" key="2">
    <source>
        <dbReference type="Pfam" id="PF15410"/>
    </source>
</evidence>
<dbReference type="SUPFAM" id="SSF50729">
    <property type="entry name" value="PH domain-like"/>
    <property type="match status" value="1"/>
</dbReference>
<feature type="region of interest" description="Disordered" evidence="1">
    <location>
        <begin position="66"/>
        <end position="85"/>
    </location>
</feature>
<dbReference type="InterPro" id="IPR041681">
    <property type="entry name" value="PH_9"/>
</dbReference>
<feature type="non-terminal residue" evidence="3">
    <location>
        <position position="1"/>
    </location>
</feature>
<dbReference type="InterPro" id="IPR011993">
    <property type="entry name" value="PH-like_dom_sf"/>
</dbReference>
<dbReference type="Pfam" id="PF15410">
    <property type="entry name" value="PH_9"/>
    <property type="match status" value="1"/>
</dbReference>
<dbReference type="GO" id="GO:0032587">
    <property type="term" value="C:ruffle membrane"/>
    <property type="evidence" value="ECO:0007669"/>
    <property type="project" value="TreeGrafter"/>
</dbReference>
<proteinExistence type="predicted"/>
<evidence type="ECO:0000313" key="4">
    <source>
        <dbReference type="Proteomes" id="UP000326062"/>
    </source>
</evidence>
<evidence type="ECO:0000256" key="1">
    <source>
        <dbReference type="SAM" id="MobiDB-lite"/>
    </source>
</evidence>
<dbReference type="AlphaFoldDB" id="A0A5N3XJ61"/>
<keyword evidence="4" id="KW-1185">Reference proteome</keyword>
<accession>A0A5N3XJ61</accession>
<dbReference type="EMBL" id="VCEB01000009">
    <property type="protein sequence ID" value="KAB0373117.1"/>
    <property type="molecule type" value="Genomic_DNA"/>
</dbReference>
<feature type="compositionally biased region" description="Basic and acidic residues" evidence="1">
    <location>
        <begin position="309"/>
        <end position="325"/>
    </location>
</feature>
<feature type="domain" description="Pleckstrin homology" evidence="2">
    <location>
        <begin position="103"/>
        <end position="172"/>
    </location>
</feature>
<gene>
    <name evidence="3" type="ORF">FD755_014776</name>
</gene>
<dbReference type="PANTHER" id="PTHR10663">
    <property type="entry name" value="GUANYL-NUCLEOTIDE EXCHANGE FACTOR"/>
    <property type="match status" value="1"/>
</dbReference>
<reference evidence="3 4" key="1">
    <citation type="submission" date="2019-06" db="EMBL/GenBank/DDBJ databases">
        <title>Discovery of a novel chromosome fission-fusion reversal in muntjac.</title>
        <authorList>
            <person name="Mudd A.B."/>
            <person name="Bredeson J.V."/>
            <person name="Baum R."/>
            <person name="Hockemeyer D."/>
            <person name="Rokhsar D.S."/>
        </authorList>
    </citation>
    <scope>NUCLEOTIDE SEQUENCE [LARGE SCALE GENOMIC DNA]</scope>
    <source>
        <strain evidence="3">UCam_UCB_Mr</strain>
        <tissue evidence="3">Fibroblast cell line</tissue>
    </source>
</reference>